<reference evidence="1" key="1">
    <citation type="submission" date="2018-02" db="EMBL/GenBank/DDBJ databases">
        <title>The genomes of Aspergillus section Nigri reveals drivers in fungal speciation.</title>
        <authorList>
            <consortium name="DOE Joint Genome Institute"/>
            <person name="Vesth T.C."/>
            <person name="Nybo J."/>
            <person name="Theobald S."/>
            <person name="Brandl J."/>
            <person name="Frisvad J.C."/>
            <person name="Nielsen K.F."/>
            <person name="Lyhne E.K."/>
            <person name="Kogle M.E."/>
            <person name="Kuo A."/>
            <person name="Riley R."/>
            <person name="Clum A."/>
            <person name="Nolan M."/>
            <person name="Lipzen A."/>
            <person name="Salamov A."/>
            <person name="Henrissat B."/>
            <person name="Wiebenga A."/>
            <person name="De vries R.P."/>
            <person name="Grigoriev I.V."/>
            <person name="Mortensen U.H."/>
            <person name="Andersen M.R."/>
            <person name="Baker S.E."/>
        </authorList>
    </citation>
    <scope>NUCLEOTIDE SEQUENCE</scope>
    <source>
        <strain evidence="1">CBS 621.78</strain>
    </source>
</reference>
<keyword evidence="2" id="KW-1185">Reference proteome</keyword>
<organism evidence="1 2">
    <name type="scientific">Aspergillus brunneoviolaceus CBS 621.78</name>
    <dbReference type="NCBI Taxonomy" id="1450534"/>
    <lineage>
        <taxon>Eukaryota</taxon>
        <taxon>Fungi</taxon>
        <taxon>Dikarya</taxon>
        <taxon>Ascomycota</taxon>
        <taxon>Pezizomycotina</taxon>
        <taxon>Eurotiomycetes</taxon>
        <taxon>Eurotiomycetidae</taxon>
        <taxon>Eurotiales</taxon>
        <taxon>Aspergillaceae</taxon>
        <taxon>Aspergillus</taxon>
        <taxon>Aspergillus subgen. Circumdati</taxon>
    </lineage>
</organism>
<accession>A0ACD1G656</accession>
<name>A0ACD1G656_9EURO</name>
<gene>
    <name evidence="1" type="ORF">BO95DRAFT_365320</name>
</gene>
<sequence length="762" mass="84501">MQSQQQPAQLRRRRRPALACRECRRRKIKCDHKIPCAQCQRHGTSCIYTAYSFSSHGSPVSSSPNTNASPPPPPAPPLTPHPPPTTTTTTTTNAPGKALQLPGQHCFRIGASASLSAAAPAVPSAPDAHARSASSSTDGPTLHELVHRVQKLEELVVTGTRLTNSPTLHVPSDSGIGTSRSHPSPAGTQEWQSVLNKSRDWGRSRWMGAADEFKAIIACYSEIMSKPVDITQISFPSSEASILVSQAGDFLRRCKNRARSIKIGRPSRGVLPAGLASVSPARETADAMVELYLSTFESTYRILHIPTFRAEYRSYWDEPEGITPTLRLKVLLVIGIGSTLYDHGDRAAALHNMGRVQNWIYAAQAWLAGPLEKDRLDIPGLQISCLTILARQLFSIGGDTIWISMGSMVHTAMQIGLHRDPKHLPTKSVLDSELRRRLWYTILEFVVQASLDSWMPPRISFDDFDTEQPSNFNDDQLSESAAQPLPRERVTETSIQLALIRSLPIRLRIVNLLSGLHSEKSYEQVLALSSELTDALQGCNHQSLAAFHRNLLDYLARRFMIPLHYYFSNQARSNPLFHYSLKLSLDAALALVSPEPDPLFARLMVTGGGPFREGIRCATSAISLELLAHAETQRLNSTLYRTRQYREFLKQVVRDLIALSEDRIRQGETNVKNHMFLCMTLAQVEAVERGKAVEIEVARAARDSLELCNTMLQTREHGDSVSSPDFTAVTAMEFDGTQGLELGPDFDWESFFPDVASNQWIG</sequence>
<dbReference type="EMBL" id="KZ825350">
    <property type="protein sequence ID" value="RAH44774.1"/>
    <property type="molecule type" value="Genomic_DNA"/>
</dbReference>
<protein>
    <submittedName>
        <fullName evidence="1">Uncharacterized protein</fullName>
    </submittedName>
</protein>
<proteinExistence type="predicted"/>
<evidence type="ECO:0000313" key="2">
    <source>
        <dbReference type="Proteomes" id="UP000249057"/>
    </source>
</evidence>
<evidence type="ECO:0000313" key="1">
    <source>
        <dbReference type="EMBL" id="RAH44774.1"/>
    </source>
</evidence>
<dbReference type="Proteomes" id="UP000249057">
    <property type="component" value="Unassembled WGS sequence"/>
</dbReference>